<keyword evidence="2" id="KW-1185">Reference proteome</keyword>
<dbReference type="AlphaFoldDB" id="A0A3B3CQX2"/>
<dbReference type="PaxDb" id="30732-ENSOMEP00000019725"/>
<name>A0A3B3CQX2_ORYME</name>
<accession>A0A3B3CQX2</accession>
<organism evidence="1 2">
    <name type="scientific">Oryzias melastigma</name>
    <name type="common">Marine medaka</name>
    <dbReference type="NCBI Taxonomy" id="30732"/>
    <lineage>
        <taxon>Eukaryota</taxon>
        <taxon>Metazoa</taxon>
        <taxon>Chordata</taxon>
        <taxon>Craniata</taxon>
        <taxon>Vertebrata</taxon>
        <taxon>Euteleostomi</taxon>
        <taxon>Actinopterygii</taxon>
        <taxon>Neopterygii</taxon>
        <taxon>Teleostei</taxon>
        <taxon>Neoteleostei</taxon>
        <taxon>Acanthomorphata</taxon>
        <taxon>Ovalentaria</taxon>
        <taxon>Atherinomorphae</taxon>
        <taxon>Beloniformes</taxon>
        <taxon>Adrianichthyidae</taxon>
        <taxon>Oryziinae</taxon>
        <taxon>Oryzias</taxon>
    </lineage>
</organism>
<reference evidence="1" key="2">
    <citation type="submission" date="2025-09" db="UniProtKB">
        <authorList>
            <consortium name="Ensembl"/>
        </authorList>
    </citation>
    <scope>IDENTIFICATION</scope>
</reference>
<sequence length="87" mass="9682">GKLLPGGHLKQRFVLMSELLTGVKGSFQSLDVGRNAGNSVDPHFIHPSPFDLLHTLPNDERDFGAFTPEDIPQEVEFRKCLALLCYC</sequence>
<dbReference type="Ensembl" id="ENSOMET00000029032.1">
    <property type="protein sequence ID" value="ENSOMEP00000019725.1"/>
    <property type="gene ID" value="ENSOMEG00000021535.1"/>
</dbReference>
<evidence type="ECO:0000313" key="2">
    <source>
        <dbReference type="Proteomes" id="UP000261560"/>
    </source>
</evidence>
<dbReference type="Proteomes" id="UP000261560">
    <property type="component" value="Unplaced"/>
</dbReference>
<dbReference type="GeneTree" id="ENSGT01000000218931"/>
<evidence type="ECO:0000313" key="1">
    <source>
        <dbReference type="Ensembl" id="ENSOMEP00000019725.1"/>
    </source>
</evidence>
<reference evidence="1" key="1">
    <citation type="submission" date="2025-08" db="UniProtKB">
        <authorList>
            <consortium name="Ensembl"/>
        </authorList>
    </citation>
    <scope>IDENTIFICATION</scope>
</reference>
<protein>
    <submittedName>
        <fullName evidence="1">Uncharacterized protein</fullName>
    </submittedName>
</protein>
<proteinExistence type="predicted"/>